<dbReference type="Gene3D" id="1.10.287.130">
    <property type="match status" value="1"/>
</dbReference>
<gene>
    <name evidence="16" type="ORF">DW070_14055</name>
</gene>
<comment type="catalytic activity">
    <reaction evidence="1">
        <text>ATP + protein L-histidine = ADP + protein N-phospho-L-histidine.</text>
        <dbReference type="EC" id="2.7.13.3"/>
    </reaction>
</comment>
<dbReference type="InterPro" id="IPR005467">
    <property type="entry name" value="His_kinase_dom"/>
</dbReference>
<evidence type="ECO:0000313" key="17">
    <source>
        <dbReference type="Proteomes" id="UP000260773"/>
    </source>
</evidence>
<keyword evidence="4" id="KW-1003">Cell membrane</keyword>
<sequence>MDTKLKKMTANIKGIKGWFVLTVLGLDVLLGIDGGNLISTFYGDVIIYVAFLATVTAGIMLTISLRPDSKEWPFFVIFDNFKTDTLFWLEVFIVTCTMAAFAWIASLYESWSWAYPTISILGKLLFLVLVLPEAFVAVSCYAIFIRRMKDREKRRVLWIRSVFPKHEKKQKVKKENPIRKLYTKFRESVVSLKAEYEHSLNYEKKQLICTILIVGGNLFIIWAVLFANSGILVLILLIINIVYFIRQRGFYRNVGEIIRELHHLSMGEEVRPVNISETSPLYEAGCDLEKVNESLDKSVKRQVKSEQMKIELITNVSHDLKTPLTSIIGYIDLLKKEDMSPEAQDYVNVISQKSEHLKEMIQDLFEISKATSGNAELVLEKLDMVKLLQQTLGDMEDRISSSGRIIRTVLPEEPLYISGDGKRLYRVYQNLMENALKYSMEGTRIYVEGRVEEQKVITEIKNIAAYEMDFTADKIVERFQRGDVNRTTEGHGLGLAIAKSFSEACGGHLDIIIDGDMFKAVISYPLYWEN</sequence>
<dbReference type="InterPro" id="IPR050398">
    <property type="entry name" value="HssS/ArlS-like"/>
</dbReference>
<dbReference type="SMART" id="SM00388">
    <property type="entry name" value="HisKA"/>
    <property type="match status" value="1"/>
</dbReference>
<dbReference type="PANTHER" id="PTHR45528:SF1">
    <property type="entry name" value="SENSOR HISTIDINE KINASE CPXA"/>
    <property type="match status" value="1"/>
</dbReference>
<evidence type="ECO:0000256" key="6">
    <source>
        <dbReference type="ARBA" id="ARBA00022679"/>
    </source>
</evidence>
<dbReference type="InterPro" id="IPR036890">
    <property type="entry name" value="HATPase_C_sf"/>
</dbReference>
<comment type="caution">
    <text evidence="16">The sequence shown here is derived from an EMBL/GenBank/DDBJ whole genome shotgun (WGS) entry which is preliminary data.</text>
</comment>
<name>A0A3E2TGY2_9FIRM</name>
<evidence type="ECO:0000256" key="7">
    <source>
        <dbReference type="ARBA" id="ARBA00022692"/>
    </source>
</evidence>
<dbReference type="EC" id="2.7.13.3" evidence="3"/>
<evidence type="ECO:0000256" key="10">
    <source>
        <dbReference type="ARBA" id="ARBA00022840"/>
    </source>
</evidence>
<dbReference type="GO" id="GO:0005524">
    <property type="term" value="F:ATP binding"/>
    <property type="evidence" value="ECO:0007669"/>
    <property type="project" value="UniProtKB-KW"/>
</dbReference>
<dbReference type="GO" id="GO:0000155">
    <property type="term" value="F:phosphorelay sensor kinase activity"/>
    <property type="evidence" value="ECO:0007669"/>
    <property type="project" value="InterPro"/>
</dbReference>
<evidence type="ECO:0000256" key="5">
    <source>
        <dbReference type="ARBA" id="ARBA00022553"/>
    </source>
</evidence>
<reference evidence="16 17" key="1">
    <citation type="submission" date="2018-08" db="EMBL/GenBank/DDBJ databases">
        <title>A genome reference for cultivated species of the human gut microbiota.</title>
        <authorList>
            <person name="Zou Y."/>
            <person name="Xue W."/>
            <person name="Luo G."/>
        </authorList>
    </citation>
    <scope>NUCLEOTIDE SEQUENCE [LARGE SCALE GENOMIC DNA]</scope>
    <source>
        <strain evidence="16 17">AF45-17</strain>
    </source>
</reference>
<keyword evidence="7 14" id="KW-0812">Transmembrane</keyword>
<dbReference type="AlphaFoldDB" id="A0A3E2TGY2"/>
<evidence type="ECO:0000256" key="13">
    <source>
        <dbReference type="ARBA" id="ARBA00023136"/>
    </source>
</evidence>
<dbReference type="GO" id="GO:0005886">
    <property type="term" value="C:plasma membrane"/>
    <property type="evidence" value="ECO:0007669"/>
    <property type="project" value="UniProtKB-SubCell"/>
</dbReference>
<dbReference type="SUPFAM" id="SSF55874">
    <property type="entry name" value="ATPase domain of HSP90 chaperone/DNA topoisomerase II/histidine kinase"/>
    <property type="match status" value="1"/>
</dbReference>
<comment type="subcellular location">
    <subcellularLocation>
        <location evidence="2">Cell membrane</location>
        <topology evidence="2">Multi-pass membrane protein</topology>
    </subcellularLocation>
</comment>
<evidence type="ECO:0000256" key="14">
    <source>
        <dbReference type="SAM" id="Phobius"/>
    </source>
</evidence>
<evidence type="ECO:0000256" key="11">
    <source>
        <dbReference type="ARBA" id="ARBA00022989"/>
    </source>
</evidence>
<dbReference type="Pfam" id="PF02518">
    <property type="entry name" value="HATPase_c"/>
    <property type="match status" value="1"/>
</dbReference>
<feature type="transmembrane region" description="Helical" evidence="14">
    <location>
        <begin position="86"/>
        <end position="104"/>
    </location>
</feature>
<feature type="transmembrane region" description="Helical" evidence="14">
    <location>
        <begin position="45"/>
        <end position="65"/>
    </location>
</feature>
<dbReference type="SUPFAM" id="SSF47384">
    <property type="entry name" value="Homodimeric domain of signal transducing histidine kinase"/>
    <property type="match status" value="1"/>
</dbReference>
<evidence type="ECO:0000256" key="8">
    <source>
        <dbReference type="ARBA" id="ARBA00022741"/>
    </source>
</evidence>
<dbReference type="FunFam" id="1.10.287.130:FF:000008">
    <property type="entry name" value="Two-component sensor histidine kinase"/>
    <property type="match status" value="1"/>
</dbReference>
<dbReference type="Pfam" id="PF00512">
    <property type="entry name" value="HisKA"/>
    <property type="match status" value="1"/>
</dbReference>
<dbReference type="PROSITE" id="PS50109">
    <property type="entry name" value="HIS_KIN"/>
    <property type="match status" value="1"/>
</dbReference>
<feature type="domain" description="Histidine kinase" evidence="15">
    <location>
        <begin position="315"/>
        <end position="528"/>
    </location>
</feature>
<dbReference type="PANTHER" id="PTHR45528">
    <property type="entry name" value="SENSOR HISTIDINE KINASE CPXA"/>
    <property type="match status" value="1"/>
</dbReference>
<keyword evidence="12" id="KW-0902">Two-component regulatory system</keyword>
<dbReference type="Proteomes" id="UP000260773">
    <property type="component" value="Unassembled WGS sequence"/>
</dbReference>
<dbReference type="Gene3D" id="3.30.565.10">
    <property type="entry name" value="Histidine kinase-like ATPase, C-terminal domain"/>
    <property type="match status" value="1"/>
</dbReference>
<proteinExistence type="predicted"/>
<keyword evidence="11 14" id="KW-1133">Transmembrane helix</keyword>
<accession>A0A3E2TGY2</accession>
<evidence type="ECO:0000256" key="4">
    <source>
        <dbReference type="ARBA" id="ARBA00022475"/>
    </source>
</evidence>
<protein>
    <recommendedName>
        <fullName evidence="3">histidine kinase</fullName>
        <ecNumber evidence="3">2.7.13.3</ecNumber>
    </recommendedName>
</protein>
<keyword evidence="13 14" id="KW-0472">Membrane</keyword>
<keyword evidence="5" id="KW-0597">Phosphoprotein</keyword>
<feature type="transmembrane region" description="Helical" evidence="14">
    <location>
        <begin position="124"/>
        <end position="145"/>
    </location>
</feature>
<feature type="transmembrane region" description="Helical" evidence="14">
    <location>
        <begin position="207"/>
        <end position="224"/>
    </location>
</feature>
<organism evidence="16 17">
    <name type="scientific">Coprococcus catus</name>
    <dbReference type="NCBI Taxonomy" id="116085"/>
    <lineage>
        <taxon>Bacteria</taxon>
        <taxon>Bacillati</taxon>
        <taxon>Bacillota</taxon>
        <taxon>Clostridia</taxon>
        <taxon>Lachnospirales</taxon>
        <taxon>Lachnospiraceae</taxon>
        <taxon>Coprococcus</taxon>
    </lineage>
</organism>
<dbReference type="CDD" id="cd00082">
    <property type="entry name" value="HisKA"/>
    <property type="match status" value="1"/>
</dbReference>
<dbReference type="EMBL" id="QVEP01000046">
    <property type="protein sequence ID" value="RGB75558.1"/>
    <property type="molecule type" value="Genomic_DNA"/>
</dbReference>
<evidence type="ECO:0000259" key="15">
    <source>
        <dbReference type="PROSITE" id="PS50109"/>
    </source>
</evidence>
<keyword evidence="9 16" id="KW-0418">Kinase</keyword>
<evidence type="ECO:0000256" key="12">
    <source>
        <dbReference type="ARBA" id="ARBA00023012"/>
    </source>
</evidence>
<dbReference type="InterPro" id="IPR003661">
    <property type="entry name" value="HisK_dim/P_dom"/>
</dbReference>
<dbReference type="InterPro" id="IPR036097">
    <property type="entry name" value="HisK_dim/P_sf"/>
</dbReference>
<evidence type="ECO:0000256" key="1">
    <source>
        <dbReference type="ARBA" id="ARBA00000085"/>
    </source>
</evidence>
<feature type="transmembrane region" description="Helical" evidence="14">
    <location>
        <begin position="20"/>
        <end position="39"/>
    </location>
</feature>
<keyword evidence="6" id="KW-0808">Transferase</keyword>
<keyword evidence="10" id="KW-0067">ATP-binding</keyword>
<evidence type="ECO:0000256" key="2">
    <source>
        <dbReference type="ARBA" id="ARBA00004651"/>
    </source>
</evidence>
<dbReference type="SMART" id="SM00387">
    <property type="entry name" value="HATPase_c"/>
    <property type="match status" value="1"/>
</dbReference>
<evidence type="ECO:0000256" key="9">
    <source>
        <dbReference type="ARBA" id="ARBA00022777"/>
    </source>
</evidence>
<keyword evidence="8" id="KW-0547">Nucleotide-binding</keyword>
<dbReference type="InterPro" id="IPR003594">
    <property type="entry name" value="HATPase_dom"/>
</dbReference>
<evidence type="ECO:0000256" key="3">
    <source>
        <dbReference type="ARBA" id="ARBA00012438"/>
    </source>
</evidence>
<evidence type="ECO:0000313" key="16">
    <source>
        <dbReference type="EMBL" id="RGB75558.1"/>
    </source>
</evidence>